<keyword evidence="7" id="KW-0460">Magnesium</keyword>
<dbReference type="Gene3D" id="3.40.980.10">
    <property type="entry name" value="MoaB/Mog-like domain"/>
    <property type="match status" value="1"/>
</dbReference>
<comment type="cofactor">
    <cofactor evidence="7">
        <name>Mg(2+)</name>
        <dbReference type="ChEBI" id="CHEBI:18420"/>
    </cofactor>
</comment>
<comment type="similarity">
    <text evidence="3 7">Belongs to the MoeA family.</text>
</comment>
<dbReference type="InterPro" id="IPR005110">
    <property type="entry name" value="MoeA_linker/N"/>
</dbReference>
<dbReference type="InterPro" id="IPR038987">
    <property type="entry name" value="MoeA-like"/>
</dbReference>
<dbReference type="EC" id="2.10.1.1" evidence="7"/>
<evidence type="ECO:0000256" key="7">
    <source>
        <dbReference type="RuleBase" id="RU365090"/>
    </source>
</evidence>
<reference evidence="9 10" key="1">
    <citation type="journal article" date="2021" name="Int. J. Syst. Evol. Microbiol.">
        <title>Classification of three corynebacterial strains isolated from a small paddock in North Rhine-Westphalia: proposal of &lt;i&gt;Corynebacterium kalinowskii&lt;/i&gt; sp. nov., &lt;i&gt;Corynebacterium comes&lt;/i&gt; sp. nov. and &lt;i&gt;Corynebacterium occultum&lt;/i&gt; sp. nov.</title>
        <authorList>
            <person name="Schaffert L."/>
            <person name="Ruwe M."/>
            <person name="Milse J."/>
            <person name="Hanuschka K."/>
            <person name="Ortseifen V."/>
            <person name="Droste J."/>
            <person name="Brandt D."/>
            <person name="Schl L."/>
            <person name="Kutter Y."/>
            <person name="Vinke S."/>
            <person name="Vieh P."/>
            <person name="Jacob L."/>
            <person name="L N.C."/>
            <person name="Schulte-Berndt E."/>
            <person name="Hain C."/>
            <person name="Linder M."/>
            <person name="Schmidt P."/>
            <person name="Wollenschl L."/>
            <person name="Luttermann T."/>
            <person name="Thieme E."/>
            <person name="Hassa J."/>
            <person name="Haak M."/>
            <person name="Wittchen M."/>
            <person name="Mentz A."/>
            <person name="Persicke M."/>
            <person name="Busche T."/>
            <person name="R C."/>
        </authorList>
    </citation>
    <scope>NUCLEOTIDE SEQUENCE [LARGE SCALE GENOMIC DNA]</scope>
    <source>
        <strain evidence="9 10">2019</strain>
    </source>
</reference>
<dbReference type="GO" id="GO:0061599">
    <property type="term" value="F:molybdopterin molybdotransferase activity"/>
    <property type="evidence" value="ECO:0007669"/>
    <property type="project" value="UniProtKB-UniRule"/>
</dbReference>
<dbReference type="GO" id="GO:0006777">
    <property type="term" value="P:Mo-molybdopterin cofactor biosynthetic process"/>
    <property type="evidence" value="ECO:0007669"/>
    <property type="project" value="UniProtKB-UniRule"/>
</dbReference>
<dbReference type="Proteomes" id="UP000425178">
    <property type="component" value="Chromosome"/>
</dbReference>
<dbReference type="InterPro" id="IPR036688">
    <property type="entry name" value="MoeA_C_domain_IV_sf"/>
</dbReference>
<feature type="domain" description="MoaB/Mog" evidence="8">
    <location>
        <begin position="231"/>
        <end position="365"/>
    </location>
</feature>
<dbReference type="SUPFAM" id="SSF63867">
    <property type="entry name" value="MoeA C-terminal domain-like"/>
    <property type="match status" value="1"/>
</dbReference>
<evidence type="ECO:0000256" key="3">
    <source>
        <dbReference type="ARBA" id="ARBA00010763"/>
    </source>
</evidence>
<keyword evidence="10" id="KW-1185">Reference proteome</keyword>
<dbReference type="KEGG" id="ccoe:CETAM_01170"/>
<organism evidence="9 10">
    <name type="scientific">Corynebacterium comes</name>
    <dbReference type="NCBI Taxonomy" id="2675218"/>
    <lineage>
        <taxon>Bacteria</taxon>
        <taxon>Bacillati</taxon>
        <taxon>Actinomycetota</taxon>
        <taxon>Actinomycetes</taxon>
        <taxon>Mycobacteriales</taxon>
        <taxon>Corynebacteriaceae</taxon>
        <taxon>Corynebacterium</taxon>
    </lineage>
</organism>
<sequence length="437" mass="44636">MVSRAVVEKLSERGCGDALAPDPCGGAGSGKVMDFHAVQHAITADSMEGMRSPEDHLVAVREAVPPRRVVAVPLVDTPGRILARDIIAQHPSPRFDNSQMDGFALSAQQVSQAPAEFSVGETLAAGTDPDGPYPSGIGDRIVPIMTGAKVPRGTAAIVPVEACDPPSFPAPGAMIRVTTAPVPGQFIRAKGSDIAAGQPLLRAGTVLGPVAVGVLAGQNLADVEVLERARVIICTGGAEIGGTGTAGIPDANGPMLEALCERAGIEVVARLHTDDDPARLRADLAAAVESCSPTAVITSGGISAGKFEVVRRMLAGSGWFGHVDQQPGGPQGLASFQGVPVICLPGNPVSTLVSFRLFVAPVLGTAPETLTMPLAEDTPGLPTRDQFLRGRLTTRGAQPVGGAGSHLLAQALGADCLIRIPAPGGLVAGDHVQVHRL</sequence>
<dbReference type="SMART" id="SM00852">
    <property type="entry name" value="MoCF_biosynth"/>
    <property type="match status" value="1"/>
</dbReference>
<dbReference type="Pfam" id="PF03453">
    <property type="entry name" value="MoeA_N"/>
    <property type="match status" value="1"/>
</dbReference>
<dbReference type="InterPro" id="IPR001453">
    <property type="entry name" value="MoaB/Mog_dom"/>
</dbReference>
<accession>A0A6B8VXU4</accession>
<gene>
    <name evidence="9" type="primary">moeA1</name>
    <name evidence="9" type="ORF">CETAM_01170</name>
</gene>
<dbReference type="PANTHER" id="PTHR10192">
    <property type="entry name" value="MOLYBDOPTERIN BIOSYNTHESIS PROTEIN"/>
    <property type="match status" value="1"/>
</dbReference>
<comment type="function">
    <text evidence="1 7">Catalyzes the insertion of molybdate into adenylated molybdopterin with the concomitant release of AMP.</text>
</comment>
<dbReference type="PANTHER" id="PTHR10192:SF5">
    <property type="entry name" value="GEPHYRIN"/>
    <property type="match status" value="1"/>
</dbReference>
<dbReference type="Pfam" id="PF03454">
    <property type="entry name" value="MoeA_C"/>
    <property type="match status" value="1"/>
</dbReference>
<dbReference type="Pfam" id="PF00994">
    <property type="entry name" value="MoCF_biosynth"/>
    <property type="match status" value="1"/>
</dbReference>
<dbReference type="Gene3D" id="2.170.190.11">
    <property type="entry name" value="Molybdopterin biosynthesis moea protein, domain 3"/>
    <property type="match status" value="1"/>
</dbReference>
<dbReference type="InterPro" id="IPR036425">
    <property type="entry name" value="MoaB/Mog-like_dom_sf"/>
</dbReference>
<evidence type="ECO:0000256" key="1">
    <source>
        <dbReference type="ARBA" id="ARBA00002901"/>
    </source>
</evidence>
<evidence type="ECO:0000256" key="5">
    <source>
        <dbReference type="ARBA" id="ARBA00023150"/>
    </source>
</evidence>
<dbReference type="SUPFAM" id="SSF63882">
    <property type="entry name" value="MoeA N-terminal region -like"/>
    <property type="match status" value="1"/>
</dbReference>
<dbReference type="Gene3D" id="3.90.105.10">
    <property type="entry name" value="Molybdopterin biosynthesis moea protein, domain 2"/>
    <property type="match status" value="1"/>
</dbReference>
<evidence type="ECO:0000259" key="8">
    <source>
        <dbReference type="SMART" id="SM00852"/>
    </source>
</evidence>
<protein>
    <recommendedName>
        <fullName evidence="7">Molybdopterin molybdenumtransferase</fullName>
        <ecNumber evidence="7">2.10.1.1</ecNumber>
    </recommendedName>
</protein>
<dbReference type="SUPFAM" id="SSF53218">
    <property type="entry name" value="Molybdenum cofactor biosynthesis proteins"/>
    <property type="match status" value="1"/>
</dbReference>
<dbReference type="EMBL" id="CP046453">
    <property type="protein sequence ID" value="QGU03526.1"/>
    <property type="molecule type" value="Genomic_DNA"/>
</dbReference>
<name>A0A6B8VXU4_9CORY</name>
<dbReference type="Gene3D" id="2.40.340.10">
    <property type="entry name" value="MoeA, C-terminal, domain IV"/>
    <property type="match status" value="1"/>
</dbReference>
<evidence type="ECO:0000313" key="10">
    <source>
        <dbReference type="Proteomes" id="UP000425178"/>
    </source>
</evidence>
<dbReference type="AlphaFoldDB" id="A0A6B8VXU4"/>
<evidence type="ECO:0000256" key="4">
    <source>
        <dbReference type="ARBA" id="ARBA00022505"/>
    </source>
</evidence>
<keyword evidence="4 7" id="KW-0500">Molybdenum</keyword>
<evidence type="ECO:0000256" key="6">
    <source>
        <dbReference type="ARBA" id="ARBA00047317"/>
    </source>
</evidence>
<comment type="catalytic activity">
    <reaction evidence="6">
        <text>adenylyl-molybdopterin + molybdate = Mo-molybdopterin + AMP + H(+)</text>
        <dbReference type="Rhea" id="RHEA:35047"/>
        <dbReference type="ChEBI" id="CHEBI:15378"/>
        <dbReference type="ChEBI" id="CHEBI:36264"/>
        <dbReference type="ChEBI" id="CHEBI:62727"/>
        <dbReference type="ChEBI" id="CHEBI:71302"/>
        <dbReference type="ChEBI" id="CHEBI:456215"/>
        <dbReference type="EC" id="2.10.1.1"/>
    </reaction>
</comment>
<keyword evidence="7 9" id="KW-0808">Transferase</keyword>
<dbReference type="InterPro" id="IPR005111">
    <property type="entry name" value="MoeA_C_domain_IV"/>
</dbReference>
<dbReference type="InterPro" id="IPR036135">
    <property type="entry name" value="MoeA_linker/N_sf"/>
</dbReference>
<keyword evidence="5 7" id="KW-0501">Molybdenum cofactor biosynthesis</keyword>
<dbReference type="GO" id="GO:0005829">
    <property type="term" value="C:cytosol"/>
    <property type="evidence" value="ECO:0007669"/>
    <property type="project" value="TreeGrafter"/>
</dbReference>
<proteinExistence type="inferred from homology"/>
<evidence type="ECO:0000256" key="2">
    <source>
        <dbReference type="ARBA" id="ARBA00005046"/>
    </source>
</evidence>
<dbReference type="GO" id="GO:0046872">
    <property type="term" value="F:metal ion binding"/>
    <property type="evidence" value="ECO:0007669"/>
    <property type="project" value="UniProtKB-UniRule"/>
</dbReference>
<evidence type="ECO:0000313" key="9">
    <source>
        <dbReference type="EMBL" id="QGU03526.1"/>
    </source>
</evidence>
<keyword evidence="7" id="KW-0479">Metal-binding</keyword>
<dbReference type="UniPathway" id="UPA00344"/>
<dbReference type="CDD" id="cd00887">
    <property type="entry name" value="MoeA"/>
    <property type="match status" value="1"/>
</dbReference>
<comment type="pathway">
    <text evidence="2 7">Cofactor biosynthesis; molybdopterin biosynthesis.</text>
</comment>